<accession>A0A914CSV3</accession>
<evidence type="ECO:0000259" key="2">
    <source>
        <dbReference type="PROSITE" id="PS50041"/>
    </source>
</evidence>
<dbReference type="SUPFAM" id="SSF56436">
    <property type="entry name" value="C-type lectin-like"/>
    <property type="match status" value="1"/>
</dbReference>
<feature type="signal peptide" evidence="1">
    <location>
        <begin position="1"/>
        <end position="19"/>
    </location>
</feature>
<feature type="domain" description="VWFA" evidence="3">
    <location>
        <begin position="45"/>
        <end position="234"/>
    </location>
</feature>
<dbReference type="InterPro" id="IPR002035">
    <property type="entry name" value="VWF_A"/>
</dbReference>
<keyword evidence="4" id="KW-1185">Reference proteome</keyword>
<feature type="domain" description="C-type lectin" evidence="2">
    <location>
        <begin position="278"/>
        <end position="362"/>
    </location>
</feature>
<feature type="chain" id="PRO_5037679371" evidence="1">
    <location>
        <begin position="20"/>
        <end position="414"/>
    </location>
</feature>
<dbReference type="PANTHER" id="PTHR31024">
    <property type="entry name" value="C-TYPE LECTIN"/>
    <property type="match status" value="1"/>
</dbReference>
<dbReference type="PROSITE" id="PS50234">
    <property type="entry name" value="VWFA"/>
    <property type="match status" value="1"/>
</dbReference>
<dbReference type="PANTHER" id="PTHR31024:SF3">
    <property type="entry name" value="C-TYPE LECTIN-RELATED"/>
    <property type="match status" value="1"/>
</dbReference>
<dbReference type="PROSITE" id="PS50041">
    <property type="entry name" value="C_TYPE_LECTIN_2"/>
    <property type="match status" value="1"/>
</dbReference>
<dbReference type="AlphaFoldDB" id="A0A914CSV3"/>
<dbReference type="SUPFAM" id="SSF53300">
    <property type="entry name" value="vWA-like"/>
    <property type="match status" value="1"/>
</dbReference>
<organism evidence="4 5">
    <name type="scientific">Acrobeloides nanus</name>
    <dbReference type="NCBI Taxonomy" id="290746"/>
    <lineage>
        <taxon>Eukaryota</taxon>
        <taxon>Metazoa</taxon>
        <taxon>Ecdysozoa</taxon>
        <taxon>Nematoda</taxon>
        <taxon>Chromadorea</taxon>
        <taxon>Rhabditida</taxon>
        <taxon>Tylenchina</taxon>
        <taxon>Cephalobomorpha</taxon>
        <taxon>Cephaloboidea</taxon>
        <taxon>Cephalobidae</taxon>
        <taxon>Acrobeloides</taxon>
    </lineage>
</organism>
<evidence type="ECO:0000259" key="3">
    <source>
        <dbReference type="PROSITE" id="PS50234"/>
    </source>
</evidence>
<dbReference type="InterPro" id="IPR016186">
    <property type="entry name" value="C-type_lectin-like/link_sf"/>
</dbReference>
<evidence type="ECO:0000256" key="1">
    <source>
        <dbReference type="SAM" id="SignalP"/>
    </source>
</evidence>
<dbReference type="InterPro" id="IPR001304">
    <property type="entry name" value="C-type_lectin-like"/>
</dbReference>
<evidence type="ECO:0000313" key="4">
    <source>
        <dbReference type="Proteomes" id="UP000887540"/>
    </source>
</evidence>
<dbReference type="SMART" id="SM00327">
    <property type="entry name" value="VWA"/>
    <property type="match status" value="1"/>
</dbReference>
<keyword evidence="1" id="KW-0732">Signal</keyword>
<dbReference type="Gene3D" id="3.40.50.410">
    <property type="entry name" value="von Willebrand factor, type A domain"/>
    <property type="match status" value="1"/>
</dbReference>
<dbReference type="InterPro" id="IPR016187">
    <property type="entry name" value="CTDL_fold"/>
</dbReference>
<name>A0A914CSV3_9BILA</name>
<reference evidence="5" key="1">
    <citation type="submission" date="2022-11" db="UniProtKB">
        <authorList>
            <consortium name="WormBaseParasite"/>
        </authorList>
    </citation>
    <scope>IDENTIFICATION</scope>
</reference>
<dbReference type="WBParaSite" id="ACRNAN_scaffold14223.g15220.t1">
    <property type="protein sequence ID" value="ACRNAN_scaffold14223.g15220.t1"/>
    <property type="gene ID" value="ACRNAN_scaffold14223.g15220"/>
</dbReference>
<evidence type="ECO:0000313" key="5">
    <source>
        <dbReference type="WBParaSite" id="ACRNAN_scaffold14223.g15220.t1"/>
    </source>
</evidence>
<dbReference type="Proteomes" id="UP000887540">
    <property type="component" value="Unplaced"/>
</dbReference>
<dbReference type="InterPro" id="IPR036465">
    <property type="entry name" value="vWFA_dom_sf"/>
</dbReference>
<dbReference type="Gene3D" id="3.10.100.10">
    <property type="entry name" value="Mannose-Binding Protein A, subunit A"/>
    <property type="match status" value="1"/>
</dbReference>
<protein>
    <submittedName>
        <fullName evidence="5">C-type lectin</fullName>
    </submittedName>
</protein>
<sequence>MEIKLIFLSIFLFNGHVIPKPIELPNESNAIGTPCSTNSKTAWLNIILIIDTSTNMGASRLRQLTLSLSSELSTFTISQGNTRFTSRVAIITYADTANQVAHLTTYANITQIQQALFSINVSSSSSVAGLVNAADYAVRMISDAYGENDQRISVPVLFSSSLNGLDTNIADFVDNIQYLTGQNLITINYNQSNAILTSDLNQWAADSFNFTNDAKVYQNLKWALLQANCYCESAQLTFRDPKTGRLERYADCGLMTEWLDIDQNMTVLSLCEGDAPFAITSQAKFDFIQYHDYLDVDSFYIGLHRNAQKHWVWWDYSLKEFPLGNFTAWASGFNSSSTGDCVYGESATGDNTSPYLWKTGSCYPYLSDIAITVCQHRACDADYDWESNKHGCGLPEKRNEKIKKVVKHGKKDLK</sequence>
<proteinExistence type="predicted"/>
<dbReference type="Pfam" id="PF00092">
    <property type="entry name" value="VWA"/>
    <property type="match status" value="1"/>
</dbReference>